<feature type="region of interest" description="Disordered" evidence="8">
    <location>
        <begin position="94"/>
        <end position="145"/>
    </location>
</feature>
<reference evidence="11" key="1">
    <citation type="submission" date="2018-03" db="EMBL/GenBank/DDBJ databases">
        <authorList>
            <person name="Zhang T."/>
            <person name="Si F."/>
            <person name="Gai S."/>
        </authorList>
    </citation>
    <scope>NUCLEOTIDE SEQUENCE</scope>
</reference>
<feature type="compositionally biased region" description="Polar residues" evidence="8">
    <location>
        <begin position="94"/>
        <end position="104"/>
    </location>
</feature>
<dbReference type="InterPro" id="IPR015940">
    <property type="entry name" value="UBA"/>
</dbReference>
<feature type="compositionally biased region" description="Basic and acidic residues" evidence="8">
    <location>
        <begin position="369"/>
        <end position="384"/>
    </location>
</feature>
<evidence type="ECO:0000256" key="6">
    <source>
        <dbReference type="ARBA" id="ARBA00023125"/>
    </source>
</evidence>
<feature type="domain" description="SAM-dependent MTase DRM-type" evidence="10">
    <location>
        <begin position="393"/>
        <end position="723"/>
    </location>
</feature>
<dbReference type="EMBL" id="MH038045">
    <property type="protein sequence ID" value="QCU71288.1"/>
    <property type="molecule type" value="mRNA"/>
</dbReference>
<dbReference type="SUPFAM" id="SSF53335">
    <property type="entry name" value="S-adenosyl-L-methionine-dependent methyltransferases"/>
    <property type="match status" value="2"/>
</dbReference>
<feature type="region of interest" description="Disordered" evidence="8">
    <location>
        <begin position="353"/>
        <end position="389"/>
    </location>
</feature>
<keyword evidence="6" id="KW-0238">DNA-binding</keyword>
<dbReference type="InterPro" id="IPR050390">
    <property type="entry name" value="C5-Methyltransferase"/>
</dbReference>
<dbReference type="GO" id="GO:0032259">
    <property type="term" value="P:methylation"/>
    <property type="evidence" value="ECO:0007669"/>
    <property type="project" value="UniProtKB-KW"/>
</dbReference>
<evidence type="ECO:0000259" key="10">
    <source>
        <dbReference type="PROSITE" id="PS51680"/>
    </source>
</evidence>
<evidence type="ECO:0000256" key="1">
    <source>
        <dbReference type="ARBA" id="ARBA00004123"/>
    </source>
</evidence>
<evidence type="ECO:0000259" key="9">
    <source>
        <dbReference type="PROSITE" id="PS50030"/>
    </source>
</evidence>
<dbReference type="AlphaFoldDB" id="A0A6G5T5A2"/>
<evidence type="ECO:0000256" key="5">
    <source>
        <dbReference type="ARBA" id="ARBA00022737"/>
    </source>
</evidence>
<accession>A0A6G5T5A2</accession>
<dbReference type="GO" id="GO:0003677">
    <property type="term" value="F:DNA binding"/>
    <property type="evidence" value="ECO:0007669"/>
    <property type="project" value="UniProtKB-KW"/>
</dbReference>
<dbReference type="GO" id="GO:0008168">
    <property type="term" value="F:methyltransferase activity"/>
    <property type="evidence" value="ECO:0007669"/>
    <property type="project" value="UniProtKB-KW"/>
</dbReference>
<feature type="region of interest" description="Disordered" evidence="8">
    <location>
        <begin position="1"/>
        <end position="23"/>
    </location>
</feature>
<dbReference type="GO" id="GO:0005634">
    <property type="term" value="C:nucleus"/>
    <property type="evidence" value="ECO:0007669"/>
    <property type="project" value="UniProtKB-SubCell"/>
</dbReference>
<evidence type="ECO:0000256" key="2">
    <source>
        <dbReference type="ARBA" id="ARBA00022603"/>
    </source>
</evidence>
<sequence length="724" mass="81586">MGEITDYSKTGSSSGQEVESGTVPKVEVLSLEFPSETGCSRHFGDNVASSSGSNLRSSFIGMGFLPSLVDKVIEEKGEDDVDLLLETLFAYSDPQKSNSESSDSIDGLFDDGKDESSPAELGSESHPKEALLKSNSDDSLDSLFDENNETSRHQNVSAHIHPKEESDISTGVHDDKRAFLLSMNFSVNEVNFAMDKLGGDTPINELVDFIIAAQMAENFERDSEHPIHGDQEMNETMDKTLRLLEMGFSENEISSAIEKFGSEIPIAELADLIFAGQIAGSCPQNNQYSSTNGPYNDYGPKRHSSDTFAVKKEEYDPDAELRDFDFDFDHKGKRPKQESFDDSISSARPTWLESRKGNPLTIGSRTPLPRREFSQAPERPDKYGMPKLLNSSPSKSLNRMVAKPPYFFYGNVVNITPNNWAKISQFLYHLEPEYVNTQFFSAFTRKEGYVHNLPTEDRFHILPKPPMNIEDAIPHTRKWWPSWDTRKQLTCLSTETSGIFQLCDRLGKMLTSCQGLLSVEQQRDILHHCRTLNLVWVGEYKLGPVEPEHLECILGYPARHTQDARFNLIERLQSLKYCFQTDTLGYHLSVLKNMFPEGLTVLSVFSGIGGAEVTLHRLGIRLKGVVSVETCERKRDILLRWWRNSGQTGDLVQIEDIQKLASNKLESLIERFGGFDFVICQNRCVSSSNSKIGGDSDSPGFDFSLFYEFVRVLHSVRSKMERKR</sequence>
<protein>
    <submittedName>
        <fullName evidence="11">Domain rearranged methyltransferase</fullName>
    </submittedName>
</protein>
<keyword evidence="7" id="KW-0539">Nucleus</keyword>
<dbReference type="PANTHER" id="PTHR23068">
    <property type="entry name" value="DNA CYTOSINE-5- -METHYLTRANSFERASE 3-RELATED"/>
    <property type="match status" value="1"/>
</dbReference>
<feature type="domain" description="UBA" evidence="9">
    <location>
        <begin position="232"/>
        <end position="276"/>
    </location>
</feature>
<evidence type="ECO:0000256" key="7">
    <source>
        <dbReference type="ARBA" id="ARBA00023242"/>
    </source>
</evidence>
<keyword evidence="3 11" id="KW-0808">Transferase</keyword>
<dbReference type="PROSITE" id="PS50030">
    <property type="entry name" value="UBA"/>
    <property type="match status" value="1"/>
</dbReference>
<comment type="subcellular location">
    <subcellularLocation>
        <location evidence="1">Nucleus</location>
    </subcellularLocation>
</comment>
<dbReference type="InterPro" id="IPR030380">
    <property type="entry name" value="SAM_MeTfrase_DRM"/>
</dbReference>
<proteinExistence type="evidence at transcript level"/>
<keyword evidence="4" id="KW-0949">S-adenosyl-L-methionine</keyword>
<dbReference type="PANTHER" id="PTHR23068:SF11">
    <property type="entry name" value="INACTIVE DNA (CYTOSINE-5)-METHYLTRANSFERASE DRM3-RELATED"/>
    <property type="match status" value="1"/>
</dbReference>
<organism evidence="11">
    <name type="scientific">Paeonia suffruticosa</name>
    <name type="common">Tree peony</name>
    <name type="synonym">Paeonia moutan</name>
    <dbReference type="NCBI Taxonomy" id="45171"/>
    <lineage>
        <taxon>Eukaryota</taxon>
        <taxon>Viridiplantae</taxon>
        <taxon>Streptophyta</taxon>
        <taxon>Embryophyta</taxon>
        <taxon>Tracheophyta</taxon>
        <taxon>Spermatophyta</taxon>
        <taxon>Magnoliopsida</taxon>
        <taxon>eudicotyledons</taxon>
        <taxon>Gunneridae</taxon>
        <taxon>Pentapetalae</taxon>
        <taxon>Saxifragales</taxon>
        <taxon>Paeoniaceae</taxon>
        <taxon>Paeonia</taxon>
    </lineage>
</organism>
<keyword evidence="5" id="KW-0677">Repeat</keyword>
<evidence type="ECO:0000256" key="3">
    <source>
        <dbReference type="ARBA" id="ARBA00022679"/>
    </source>
</evidence>
<name>A0A6G5T5A2_PAESU</name>
<evidence type="ECO:0000256" key="4">
    <source>
        <dbReference type="ARBA" id="ARBA00022691"/>
    </source>
</evidence>
<dbReference type="InterPro" id="IPR029063">
    <property type="entry name" value="SAM-dependent_MTases_sf"/>
</dbReference>
<dbReference type="PROSITE" id="PS51680">
    <property type="entry name" value="SAM_MT_DRM"/>
    <property type="match status" value="1"/>
</dbReference>
<evidence type="ECO:0000256" key="8">
    <source>
        <dbReference type="SAM" id="MobiDB-lite"/>
    </source>
</evidence>
<dbReference type="Gene3D" id="3.40.50.150">
    <property type="entry name" value="Vaccinia Virus protein VP39"/>
    <property type="match status" value="1"/>
</dbReference>
<keyword evidence="2 11" id="KW-0489">Methyltransferase</keyword>
<evidence type="ECO:0000313" key="11">
    <source>
        <dbReference type="EMBL" id="QCU71288.1"/>
    </source>
</evidence>
<feature type="compositionally biased region" description="Polar residues" evidence="8">
    <location>
        <begin position="7"/>
        <end position="19"/>
    </location>
</feature>
<gene>
    <name evidence="11" type="primary">DRM</name>
</gene>